<dbReference type="AlphaFoldDB" id="A0A0C2N0L5"/>
<protein>
    <submittedName>
        <fullName evidence="2">NADH dehydrogenase [ubiquinone] 1 alpha subcomplex assembly factor 3</fullName>
    </submittedName>
</protein>
<keyword evidence="2" id="KW-0830">Ubiquinone</keyword>
<comment type="caution">
    <text evidence="2">The sequence shown here is derived from an EMBL/GenBank/DDBJ whole genome shotgun (WGS) entry which is preliminary data.</text>
</comment>
<keyword evidence="3" id="KW-1185">Reference proteome</keyword>
<dbReference type="InterPro" id="IPR036748">
    <property type="entry name" value="MTH938-like_sf"/>
</dbReference>
<feature type="chain" id="PRO_5002152699" evidence="1">
    <location>
        <begin position="24"/>
        <end position="100"/>
    </location>
</feature>
<dbReference type="PANTHER" id="PTHR21192">
    <property type="entry name" value="NUCLEAR PROTEIN E3-3"/>
    <property type="match status" value="1"/>
</dbReference>
<dbReference type="GO" id="GO:0005743">
    <property type="term" value="C:mitochondrial inner membrane"/>
    <property type="evidence" value="ECO:0007669"/>
    <property type="project" value="TreeGrafter"/>
</dbReference>
<sequence length="100" mass="10879">MYVGPLFILPPVLFSWKVLTADGITPASLLLPSIVHPKIDIVIIGTGSSHRCIPHETIVWLKNNKLEYETNSTPLAVKSYNGLRASAKLVAGAFLPLDLD</sequence>
<accession>A0A0C2N0L5</accession>
<evidence type="ECO:0000256" key="1">
    <source>
        <dbReference type="SAM" id="SignalP"/>
    </source>
</evidence>
<name>A0A0C2N0L5_THEKT</name>
<keyword evidence="1" id="KW-0732">Signal</keyword>
<evidence type="ECO:0000313" key="3">
    <source>
        <dbReference type="Proteomes" id="UP000031668"/>
    </source>
</evidence>
<organism evidence="2 3">
    <name type="scientific">Thelohanellus kitauei</name>
    <name type="common">Myxosporean</name>
    <dbReference type="NCBI Taxonomy" id="669202"/>
    <lineage>
        <taxon>Eukaryota</taxon>
        <taxon>Metazoa</taxon>
        <taxon>Cnidaria</taxon>
        <taxon>Myxozoa</taxon>
        <taxon>Myxosporea</taxon>
        <taxon>Bivalvulida</taxon>
        <taxon>Platysporina</taxon>
        <taxon>Myxobolidae</taxon>
        <taxon>Thelohanellus</taxon>
    </lineage>
</organism>
<proteinExistence type="predicted"/>
<dbReference type="EMBL" id="JWZT01003185">
    <property type="protein sequence ID" value="KII67442.1"/>
    <property type="molecule type" value="Genomic_DNA"/>
</dbReference>
<dbReference type="Gene3D" id="3.40.1230.10">
    <property type="entry name" value="MTH938-like"/>
    <property type="match status" value="1"/>
</dbReference>
<feature type="signal peptide" evidence="1">
    <location>
        <begin position="1"/>
        <end position="23"/>
    </location>
</feature>
<dbReference type="GO" id="GO:0032981">
    <property type="term" value="P:mitochondrial respiratory chain complex I assembly"/>
    <property type="evidence" value="ECO:0007669"/>
    <property type="project" value="TreeGrafter"/>
</dbReference>
<dbReference type="InterPro" id="IPR007523">
    <property type="entry name" value="NDUFAF3/AAMDC"/>
</dbReference>
<dbReference type="SUPFAM" id="SSF64076">
    <property type="entry name" value="MTH938-like"/>
    <property type="match status" value="1"/>
</dbReference>
<dbReference type="PANTHER" id="PTHR21192:SF2">
    <property type="entry name" value="NADH DEHYDROGENASE [UBIQUINONE] 1 ALPHA SUBCOMPLEX ASSEMBLY FACTOR 3"/>
    <property type="match status" value="1"/>
</dbReference>
<dbReference type="OrthoDB" id="20681at2759"/>
<dbReference type="Pfam" id="PF04430">
    <property type="entry name" value="DUF498"/>
    <property type="match status" value="1"/>
</dbReference>
<dbReference type="Proteomes" id="UP000031668">
    <property type="component" value="Unassembled WGS sequence"/>
</dbReference>
<gene>
    <name evidence="2" type="ORF">RF11_07827</name>
</gene>
<reference evidence="2 3" key="1">
    <citation type="journal article" date="2014" name="Genome Biol. Evol.">
        <title>The genome of the myxosporean Thelohanellus kitauei shows adaptations to nutrient acquisition within its fish host.</title>
        <authorList>
            <person name="Yang Y."/>
            <person name="Xiong J."/>
            <person name="Zhou Z."/>
            <person name="Huo F."/>
            <person name="Miao W."/>
            <person name="Ran C."/>
            <person name="Liu Y."/>
            <person name="Zhang J."/>
            <person name="Feng J."/>
            <person name="Wang M."/>
            <person name="Wang M."/>
            <person name="Wang L."/>
            <person name="Yao B."/>
        </authorList>
    </citation>
    <scope>NUCLEOTIDE SEQUENCE [LARGE SCALE GENOMIC DNA]</scope>
    <source>
        <strain evidence="2">Wuqing</strain>
    </source>
</reference>
<evidence type="ECO:0000313" key="2">
    <source>
        <dbReference type="EMBL" id="KII67442.1"/>
    </source>
</evidence>